<evidence type="ECO:0000313" key="2">
    <source>
        <dbReference type="EMBL" id="KAE9447476.1"/>
    </source>
</evidence>
<gene>
    <name evidence="2" type="ORF">C3L33_20626</name>
</gene>
<reference evidence="2" key="1">
    <citation type="journal article" date="2019" name="Genome Biol. Evol.">
        <title>The Rhododendron genome and chromosomal organization provide insight into shared whole-genome duplications across the heath family (Ericaceae).</title>
        <authorList>
            <person name="Soza V.L."/>
            <person name="Lindsley D."/>
            <person name="Waalkes A."/>
            <person name="Ramage E."/>
            <person name="Patwardhan R.P."/>
            <person name="Burton J.N."/>
            <person name="Adey A."/>
            <person name="Kumar A."/>
            <person name="Qiu R."/>
            <person name="Shendure J."/>
            <person name="Hall B."/>
        </authorList>
    </citation>
    <scope>NUCLEOTIDE SEQUENCE</scope>
    <source>
        <strain evidence="2">RSF 1966-606</strain>
    </source>
</reference>
<dbReference type="EMBL" id="QEFC01003562">
    <property type="protein sequence ID" value="KAE9447476.1"/>
    <property type="molecule type" value="Genomic_DNA"/>
</dbReference>
<feature type="non-terminal residue" evidence="2">
    <location>
        <position position="135"/>
    </location>
</feature>
<sequence length="135" mass="14886">MSTIFLVLFLWQFAIFPPCTALMLLTIGSIPISLANASALQRVDFSDNRITGARFKIPPLAIYDSTESYLRNLIALEQCCPGVSQHVTSYADIMDMLVKSDNDIQVPEKARVLTNGLGPTGDATDLFNKLCKEIM</sequence>
<comment type="caution">
    <text evidence="2">The sequence shown here is derived from an EMBL/GenBank/DDBJ whole genome shotgun (WGS) entry which is preliminary data.</text>
</comment>
<dbReference type="PANTHER" id="PTHR31170">
    <property type="entry name" value="BNAC04G53230D PROTEIN"/>
    <property type="match status" value="1"/>
</dbReference>
<feature type="non-terminal residue" evidence="2">
    <location>
        <position position="1"/>
    </location>
</feature>
<keyword evidence="1" id="KW-0732">Signal</keyword>
<name>A0A6A4KGU9_9ERIC</name>
<dbReference type="OrthoDB" id="591587at2759"/>
<feature type="signal peptide" evidence="1">
    <location>
        <begin position="1"/>
        <end position="21"/>
    </location>
</feature>
<dbReference type="Pfam" id="PF03140">
    <property type="entry name" value="DUF247"/>
    <property type="match status" value="1"/>
</dbReference>
<dbReference type="PANTHER" id="PTHR31170:SF25">
    <property type="entry name" value="BNAA09G04570D PROTEIN"/>
    <property type="match status" value="1"/>
</dbReference>
<feature type="chain" id="PRO_5025372952" evidence="1">
    <location>
        <begin position="22"/>
        <end position="135"/>
    </location>
</feature>
<protein>
    <submittedName>
        <fullName evidence="2">Uncharacterized protein</fullName>
    </submittedName>
</protein>
<proteinExistence type="predicted"/>
<accession>A0A6A4KGU9</accession>
<organism evidence="2">
    <name type="scientific">Rhododendron williamsianum</name>
    <dbReference type="NCBI Taxonomy" id="262921"/>
    <lineage>
        <taxon>Eukaryota</taxon>
        <taxon>Viridiplantae</taxon>
        <taxon>Streptophyta</taxon>
        <taxon>Embryophyta</taxon>
        <taxon>Tracheophyta</taxon>
        <taxon>Spermatophyta</taxon>
        <taxon>Magnoliopsida</taxon>
        <taxon>eudicotyledons</taxon>
        <taxon>Gunneridae</taxon>
        <taxon>Pentapetalae</taxon>
        <taxon>asterids</taxon>
        <taxon>Ericales</taxon>
        <taxon>Ericaceae</taxon>
        <taxon>Ericoideae</taxon>
        <taxon>Rhodoreae</taxon>
        <taxon>Rhododendron</taxon>
    </lineage>
</organism>
<dbReference type="AlphaFoldDB" id="A0A6A4KGU9"/>
<evidence type="ECO:0000256" key="1">
    <source>
        <dbReference type="SAM" id="SignalP"/>
    </source>
</evidence>
<dbReference type="InterPro" id="IPR004158">
    <property type="entry name" value="DUF247_pln"/>
</dbReference>